<dbReference type="PROSITE" id="PS50896">
    <property type="entry name" value="LISH"/>
    <property type="match status" value="1"/>
</dbReference>
<organism evidence="5 6">
    <name type="scientific">Phyllachora maydis</name>
    <dbReference type="NCBI Taxonomy" id="1825666"/>
    <lineage>
        <taxon>Eukaryota</taxon>
        <taxon>Fungi</taxon>
        <taxon>Dikarya</taxon>
        <taxon>Ascomycota</taxon>
        <taxon>Pezizomycotina</taxon>
        <taxon>Sordariomycetes</taxon>
        <taxon>Sordariomycetidae</taxon>
        <taxon>Phyllachorales</taxon>
        <taxon>Phyllachoraceae</taxon>
        <taxon>Phyllachora</taxon>
    </lineage>
</organism>
<feature type="repeat" description="WD" evidence="3">
    <location>
        <begin position="247"/>
        <end position="288"/>
    </location>
</feature>
<keyword evidence="2" id="KW-0677">Repeat</keyword>
<protein>
    <submittedName>
        <fullName evidence="5">Uncharacterized protein</fullName>
    </submittedName>
</protein>
<accession>A0AAD9I9L7</accession>
<evidence type="ECO:0000313" key="5">
    <source>
        <dbReference type="EMBL" id="KAK2073703.1"/>
    </source>
</evidence>
<dbReference type="GO" id="GO:0034657">
    <property type="term" value="C:GID complex"/>
    <property type="evidence" value="ECO:0007669"/>
    <property type="project" value="TreeGrafter"/>
</dbReference>
<dbReference type="InterPro" id="IPR015943">
    <property type="entry name" value="WD40/YVTN_repeat-like_dom_sf"/>
</dbReference>
<feature type="region of interest" description="Disordered" evidence="4">
    <location>
        <begin position="1"/>
        <end position="67"/>
    </location>
</feature>
<dbReference type="InterPro" id="IPR036322">
    <property type="entry name" value="WD40_repeat_dom_sf"/>
</dbReference>
<dbReference type="GO" id="GO:0043161">
    <property type="term" value="P:proteasome-mediated ubiquitin-dependent protein catabolic process"/>
    <property type="evidence" value="ECO:0007669"/>
    <property type="project" value="TreeGrafter"/>
</dbReference>
<dbReference type="Pfam" id="PF23627">
    <property type="entry name" value="LisH_WDR26"/>
    <property type="match status" value="1"/>
</dbReference>
<dbReference type="EMBL" id="JAQQPM010000007">
    <property type="protein sequence ID" value="KAK2073703.1"/>
    <property type="molecule type" value="Genomic_DNA"/>
</dbReference>
<dbReference type="SMART" id="SM00320">
    <property type="entry name" value="WD40"/>
    <property type="match status" value="5"/>
</dbReference>
<evidence type="ECO:0000256" key="1">
    <source>
        <dbReference type="ARBA" id="ARBA00022574"/>
    </source>
</evidence>
<dbReference type="InterPro" id="IPR001680">
    <property type="entry name" value="WD40_rpt"/>
</dbReference>
<evidence type="ECO:0000256" key="3">
    <source>
        <dbReference type="PROSITE-ProRule" id="PRU00221"/>
    </source>
</evidence>
<evidence type="ECO:0000313" key="6">
    <source>
        <dbReference type="Proteomes" id="UP001217918"/>
    </source>
</evidence>
<dbReference type="InterPro" id="IPR006594">
    <property type="entry name" value="LisH"/>
</dbReference>
<dbReference type="PANTHER" id="PTHR22838">
    <property type="entry name" value="WD REPEAT PROTEIN 26-RELATED"/>
    <property type="match status" value="1"/>
</dbReference>
<dbReference type="InterPro" id="IPR019775">
    <property type="entry name" value="WD40_repeat_CS"/>
</dbReference>
<feature type="repeat" description="WD" evidence="3">
    <location>
        <begin position="438"/>
        <end position="471"/>
    </location>
</feature>
<dbReference type="Gene3D" id="2.130.10.10">
    <property type="entry name" value="YVTN repeat-like/Quinoprotein amine dehydrogenase"/>
    <property type="match status" value="1"/>
</dbReference>
<dbReference type="PANTHER" id="PTHR22838:SF0">
    <property type="entry name" value="WD REPEAT-CONTAINING PROTEIN 26"/>
    <property type="match status" value="1"/>
</dbReference>
<comment type="caution">
    <text evidence="5">The sequence shown here is derived from an EMBL/GenBank/DDBJ whole genome shotgun (WGS) entry which is preliminary data.</text>
</comment>
<feature type="compositionally biased region" description="Low complexity" evidence="4">
    <location>
        <begin position="53"/>
        <end position="67"/>
    </location>
</feature>
<evidence type="ECO:0000256" key="2">
    <source>
        <dbReference type="ARBA" id="ARBA00022737"/>
    </source>
</evidence>
<dbReference type="PROSITE" id="PS50082">
    <property type="entry name" value="WD_REPEATS_2"/>
    <property type="match status" value="2"/>
</dbReference>
<feature type="region of interest" description="Disordered" evidence="4">
    <location>
        <begin position="490"/>
        <end position="515"/>
    </location>
</feature>
<sequence>MLADADGQDSSNGTFRGATSMNGAQLQDGHAAAAGSFNGARRPAESTNSLARNGSSQNGSSSHNSKNLDALEQEARYLGHDREEVTRLLIQALSDMGYHTAAESVSRDSGCELESPIVNALRVAVLDGAWGRAEELLSGAASAGERQQAGNGLVLAKDADTNMMRIWLRQQKFLELLERRETARALMVLRSELTPLCQEQHSKLHFLSSLLMCQSPEDLKRKADWDGAYGQSRRILLSELSRCISPLDGHADGIGNMAWSPDDTMMITCGRDRLARIWNTKSGACIRLLERFSEPALCQWNLEGDRLYTWTKKHRTEDLTASPDGHWMVAMDDQNHIHVYSFLTRELEWEMDMKTRPTSVSVSRDSRFLLVNKIDGEAQLIDIATREPIQKYSGATGGEFVIRSSFAGANESYVVSGSEDGSICIWHKVTGILIQRFLDAHKPRCNAVRWSPTDPCLFASCGDDNKIKIWSSKERVRDYISKAKCQNGWGRVSAEPSMESEDVGASVERRGDASG</sequence>
<dbReference type="Pfam" id="PF00400">
    <property type="entry name" value="WD40"/>
    <property type="match status" value="3"/>
</dbReference>
<dbReference type="InterPro" id="IPR051350">
    <property type="entry name" value="WD_repeat-ST_regulator"/>
</dbReference>
<dbReference type="Proteomes" id="UP001217918">
    <property type="component" value="Unassembled WGS sequence"/>
</dbReference>
<dbReference type="AlphaFoldDB" id="A0AAD9I9L7"/>
<keyword evidence="6" id="KW-1185">Reference proteome</keyword>
<name>A0AAD9I9L7_9PEZI</name>
<keyword evidence="1 3" id="KW-0853">WD repeat</keyword>
<feature type="compositionally biased region" description="Polar residues" evidence="4">
    <location>
        <begin position="8"/>
        <end position="25"/>
    </location>
</feature>
<dbReference type="SUPFAM" id="SSF50978">
    <property type="entry name" value="WD40 repeat-like"/>
    <property type="match status" value="1"/>
</dbReference>
<reference evidence="5" key="1">
    <citation type="journal article" date="2023" name="Mol. Plant Microbe Interact.">
        <title>Elucidating the Obligate Nature and Biological Capacity of an Invasive Fungal Corn Pathogen.</title>
        <authorList>
            <person name="MacCready J.S."/>
            <person name="Roggenkamp E.M."/>
            <person name="Gdanetz K."/>
            <person name="Chilvers M.I."/>
        </authorList>
    </citation>
    <scope>NUCLEOTIDE SEQUENCE</scope>
    <source>
        <strain evidence="5">PM02</strain>
    </source>
</reference>
<evidence type="ECO:0000256" key="4">
    <source>
        <dbReference type="SAM" id="MobiDB-lite"/>
    </source>
</evidence>
<proteinExistence type="predicted"/>
<gene>
    <name evidence="5" type="ORF">P8C59_007961</name>
</gene>
<dbReference type="PROSITE" id="PS50294">
    <property type="entry name" value="WD_REPEATS_REGION"/>
    <property type="match status" value="1"/>
</dbReference>
<dbReference type="PROSITE" id="PS00678">
    <property type="entry name" value="WD_REPEATS_1"/>
    <property type="match status" value="1"/>
</dbReference>